<feature type="region of interest" description="Disordered" evidence="1">
    <location>
        <begin position="45"/>
        <end position="77"/>
    </location>
</feature>
<dbReference type="Proteomes" id="UP000838756">
    <property type="component" value="Unassembled WGS sequence"/>
</dbReference>
<reference evidence="2" key="1">
    <citation type="submission" date="2022-03" db="EMBL/GenBank/DDBJ databases">
        <authorList>
            <person name="Lindestad O."/>
        </authorList>
    </citation>
    <scope>NUCLEOTIDE SEQUENCE</scope>
</reference>
<accession>A0A8S4QKJ9</accession>
<sequence>MLTGSTSLSGGRKPTTDVPRRRSPLLAATFSLASPRCRGYYGLDTTDQTVPPSDPHVVAGGVPTTGKVHHPEQGPGSIPLQGHRGRLLCWNLPRCSKVVRRIVIINFLVAELFWGCTLLISAAKQQCCVPV</sequence>
<dbReference type="EMBL" id="CAKXAJ010012960">
    <property type="protein sequence ID" value="CAH2215813.1"/>
    <property type="molecule type" value="Genomic_DNA"/>
</dbReference>
<name>A0A8S4QKJ9_9NEOP</name>
<organism evidence="2 3">
    <name type="scientific">Pararge aegeria aegeria</name>
    <dbReference type="NCBI Taxonomy" id="348720"/>
    <lineage>
        <taxon>Eukaryota</taxon>
        <taxon>Metazoa</taxon>
        <taxon>Ecdysozoa</taxon>
        <taxon>Arthropoda</taxon>
        <taxon>Hexapoda</taxon>
        <taxon>Insecta</taxon>
        <taxon>Pterygota</taxon>
        <taxon>Neoptera</taxon>
        <taxon>Endopterygota</taxon>
        <taxon>Lepidoptera</taxon>
        <taxon>Glossata</taxon>
        <taxon>Ditrysia</taxon>
        <taxon>Papilionoidea</taxon>
        <taxon>Nymphalidae</taxon>
        <taxon>Satyrinae</taxon>
        <taxon>Satyrini</taxon>
        <taxon>Parargina</taxon>
        <taxon>Pararge</taxon>
    </lineage>
</organism>
<keyword evidence="3" id="KW-1185">Reference proteome</keyword>
<feature type="region of interest" description="Disordered" evidence="1">
    <location>
        <begin position="1"/>
        <end position="20"/>
    </location>
</feature>
<evidence type="ECO:0000256" key="1">
    <source>
        <dbReference type="SAM" id="MobiDB-lite"/>
    </source>
</evidence>
<evidence type="ECO:0000313" key="2">
    <source>
        <dbReference type="EMBL" id="CAH2215813.1"/>
    </source>
</evidence>
<gene>
    <name evidence="2" type="primary">jg18854</name>
    <name evidence="2" type="ORF">PAEG_LOCUS3898</name>
</gene>
<dbReference type="AlphaFoldDB" id="A0A8S4QKJ9"/>
<comment type="caution">
    <text evidence="2">The sequence shown here is derived from an EMBL/GenBank/DDBJ whole genome shotgun (WGS) entry which is preliminary data.</text>
</comment>
<protein>
    <submittedName>
        <fullName evidence="2">Jg18854 protein</fullName>
    </submittedName>
</protein>
<proteinExistence type="predicted"/>
<evidence type="ECO:0000313" key="3">
    <source>
        <dbReference type="Proteomes" id="UP000838756"/>
    </source>
</evidence>